<evidence type="ECO:0000256" key="1">
    <source>
        <dbReference type="ARBA" id="ARBA00004123"/>
    </source>
</evidence>
<evidence type="ECO:0000313" key="7">
    <source>
        <dbReference type="EMBL" id="KAJ4019637.1"/>
    </source>
</evidence>
<evidence type="ECO:0000256" key="3">
    <source>
        <dbReference type="ARBA" id="ARBA00022737"/>
    </source>
</evidence>
<keyword evidence="4" id="KW-0863">Zinc-finger</keyword>
<evidence type="ECO:0008006" key="9">
    <source>
        <dbReference type="Google" id="ProtNLM"/>
    </source>
</evidence>
<dbReference type="AlphaFoldDB" id="A0A9W8UDD7"/>
<keyword evidence="3" id="KW-0677">Repeat</keyword>
<evidence type="ECO:0000256" key="6">
    <source>
        <dbReference type="ARBA" id="ARBA00023242"/>
    </source>
</evidence>
<dbReference type="GO" id="GO:0000978">
    <property type="term" value="F:RNA polymerase II cis-regulatory region sequence-specific DNA binding"/>
    <property type="evidence" value="ECO:0007669"/>
    <property type="project" value="InterPro"/>
</dbReference>
<dbReference type="GO" id="GO:0005634">
    <property type="term" value="C:nucleus"/>
    <property type="evidence" value="ECO:0007669"/>
    <property type="project" value="UniProtKB-SubCell"/>
</dbReference>
<keyword evidence="2" id="KW-0479">Metal-binding</keyword>
<keyword evidence="8" id="KW-1185">Reference proteome</keyword>
<proteinExistence type="predicted"/>
<dbReference type="Proteomes" id="UP001152130">
    <property type="component" value="Unassembled WGS sequence"/>
</dbReference>
<reference evidence="7" key="1">
    <citation type="submission" date="2022-10" db="EMBL/GenBank/DDBJ databases">
        <title>Fusarium specimens isolated from Avocado Roots.</title>
        <authorList>
            <person name="Stajich J."/>
            <person name="Roper C."/>
            <person name="Heimlech-Rivalta G."/>
        </authorList>
    </citation>
    <scope>NUCLEOTIDE SEQUENCE</scope>
    <source>
        <strain evidence="7">CF00143</strain>
    </source>
</reference>
<keyword evidence="6" id="KW-0539">Nucleus</keyword>
<keyword evidence="5" id="KW-0862">Zinc</keyword>
<name>A0A9W8UDD7_9HYPO</name>
<evidence type="ECO:0000256" key="2">
    <source>
        <dbReference type="ARBA" id="ARBA00022723"/>
    </source>
</evidence>
<evidence type="ECO:0000256" key="5">
    <source>
        <dbReference type="ARBA" id="ARBA00022833"/>
    </source>
</evidence>
<accession>A0A9W8UDD7</accession>
<dbReference type="GO" id="GO:0000785">
    <property type="term" value="C:chromatin"/>
    <property type="evidence" value="ECO:0007669"/>
    <property type="project" value="TreeGrafter"/>
</dbReference>
<comment type="subcellular location">
    <subcellularLocation>
        <location evidence="1">Nucleus</location>
    </subcellularLocation>
</comment>
<gene>
    <name evidence="7" type="ORF">NW766_003383</name>
</gene>
<comment type="caution">
    <text evidence="7">The sequence shown here is derived from an EMBL/GenBank/DDBJ whole genome shotgun (WGS) entry which is preliminary data.</text>
</comment>
<dbReference type="PANTHER" id="PTHR40626">
    <property type="entry name" value="MIP31509P"/>
    <property type="match status" value="1"/>
</dbReference>
<dbReference type="GO" id="GO:0000981">
    <property type="term" value="F:DNA-binding transcription factor activity, RNA polymerase II-specific"/>
    <property type="evidence" value="ECO:0007669"/>
    <property type="project" value="InterPro"/>
</dbReference>
<sequence length="282" mass="32037">MGVPDLEIQTSDVQSLVVPESGNGAATVVFGDTSLFDYLGNYTSVSDMLEGSTNNQDWLDFVSLAAGNFRIHQDTNLDNYRFHFLDNFTRRSGLVDSFDCGTYEQRVQVVARFLETDIPCNPLLTDPLAIQTHQILLNIKEVGTVKPRNSVVELEWSTVLEQTCMQFFSPRNLRKFLALYWQIWHPNVNFVHRPTFEPEKAKSILVAAMALIDDDFCNDSMDGQSIPGLEPSANMSKIQALQAAYMVCLYQGWEGTETSKRRIRRFRFSTVISVRHLSYLSL</sequence>
<evidence type="ECO:0000256" key="4">
    <source>
        <dbReference type="ARBA" id="ARBA00022771"/>
    </source>
</evidence>
<dbReference type="PANTHER" id="PTHR40626:SF3">
    <property type="entry name" value="TRANSCRIPTION FACTOR WITH C2H2 AND ZN(2)-CYS(6) DNA BINDING DOMAIN (EUROFUNG)-RELATED"/>
    <property type="match status" value="1"/>
</dbReference>
<evidence type="ECO:0000313" key="8">
    <source>
        <dbReference type="Proteomes" id="UP001152130"/>
    </source>
</evidence>
<dbReference type="GO" id="GO:0008270">
    <property type="term" value="F:zinc ion binding"/>
    <property type="evidence" value="ECO:0007669"/>
    <property type="project" value="UniProtKB-KW"/>
</dbReference>
<protein>
    <recommendedName>
        <fullName evidence="9">Transcription factor domain-containing protein</fullName>
    </recommendedName>
</protein>
<organism evidence="7 8">
    <name type="scientific">Fusarium irregulare</name>
    <dbReference type="NCBI Taxonomy" id="2494466"/>
    <lineage>
        <taxon>Eukaryota</taxon>
        <taxon>Fungi</taxon>
        <taxon>Dikarya</taxon>
        <taxon>Ascomycota</taxon>
        <taxon>Pezizomycotina</taxon>
        <taxon>Sordariomycetes</taxon>
        <taxon>Hypocreomycetidae</taxon>
        <taxon>Hypocreales</taxon>
        <taxon>Nectriaceae</taxon>
        <taxon>Fusarium</taxon>
        <taxon>Fusarium incarnatum-equiseti species complex</taxon>
    </lineage>
</organism>
<dbReference type="InterPro" id="IPR051059">
    <property type="entry name" value="VerF-like"/>
</dbReference>
<dbReference type="EMBL" id="JAPDHF010000004">
    <property type="protein sequence ID" value="KAJ4019637.1"/>
    <property type="molecule type" value="Genomic_DNA"/>
</dbReference>